<name>A0A8T0E526_ARGBR</name>
<feature type="region of interest" description="Disordered" evidence="1">
    <location>
        <begin position="162"/>
        <end position="195"/>
    </location>
</feature>
<evidence type="ECO:0000256" key="1">
    <source>
        <dbReference type="SAM" id="MobiDB-lite"/>
    </source>
</evidence>
<reference evidence="2" key="2">
    <citation type="submission" date="2020-06" db="EMBL/GenBank/DDBJ databases">
        <authorList>
            <person name="Sheffer M."/>
        </authorList>
    </citation>
    <scope>NUCLEOTIDE SEQUENCE</scope>
</reference>
<keyword evidence="3" id="KW-1185">Reference proteome</keyword>
<dbReference type="AlphaFoldDB" id="A0A8T0E526"/>
<dbReference type="EMBL" id="JABXBU010002231">
    <property type="protein sequence ID" value="KAF8764344.1"/>
    <property type="molecule type" value="Genomic_DNA"/>
</dbReference>
<reference evidence="2" key="1">
    <citation type="journal article" date="2020" name="bioRxiv">
        <title>Chromosome-level reference genome of the European wasp spider Argiope bruennichi: a resource for studies on range expansion and evolutionary adaptation.</title>
        <authorList>
            <person name="Sheffer M.M."/>
            <person name="Hoppe A."/>
            <person name="Krehenwinkel H."/>
            <person name="Uhl G."/>
            <person name="Kuss A.W."/>
            <person name="Jensen L."/>
            <person name="Jensen C."/>
            <person name="Gillespie R.G."/>
            <person name="Hoff K.J."/>
            <person name="Prost S."/>
        </authorList>
    </citation>
    <scope>NUCLEOTIDE SEQUENCE</scope>
</reference>
<organism evidence="2 3">
    <name type="scientific">Argiope bruennichi</name>
    <name type="common">Wasp spider</name>
    <name type="synonym">Aranea bruennichi</name>
    <dbReference type="NCBI Taxonomy" id="94029"/>
    <lineage>
        <taxon>Eukaryota</taxon>
        <taxon>Metazoa</taxon>
        <taxon>Ecdysozoa</taxon>
        <taxon>Arthropoda</taxon>
        <taxon>Chelicerata</taxon>
        <taxon>Arachnida</taxon>
        <taxon>Araneae</taxon>
        <taxon>Araneomorphae</taxon>
        <taxon>Entelegynae</taxon>
        <taxon>Araneoidea</taxon>
        <taxon>Araneidae</taxon>
        <taxon>Argiope</taxon>
    </lineage>
</organism>
<evidence type="ECO:0000313" key="2">
    <source>
        <dbReference type="EMBL" id="KAF8764344.1"/>
    </source>
</evidence>
<protein>
    <submittedName>
        <fullName evidence="2">Uncharacterized protein</fullName>
    </submittedName>
</protein>
<accession>A0A8T0E526</accession>
<dbReference type="Proteomes" id="UP000807504">
    <property type="component" value="Unassembled WGS sequence"/>
</dbReference>
<comment type="caution">
    <text evidence="2">The sequence shown here is derived from an EMBL/GenBank/DDBJ whole genome shotgun (WGS) entry which is preliminary data.</text>
</comment>
<sequence length="222" mass="25959">MDASHQERMRNMLAEFDAIDEVRQTYLNSYEIFRNYFTLKEQRRKSLTKKANYSLLKDIIRLFFLERRGDNETLRSAQMILVPMNVENNSSSGLFGQECVLSQKDGGSKSITETDLPFGIEMYPFFERNLKMFEYNIGMIGSFFEDHEFHNGSKDVYEEVERKGKGTEKSTSEPSNDQDKSFFKNSHKDGVSERASVKELPQELFIERITNDIEELFVEFIA</sequence>
<evidence type="ECO:0000313" key="3">
    <source>
        <dbReference type="Proteomes" id="UP000807504"/>
    </source>
</evidence>
<proteinExistence type="predicted"/>
<gene>
    <name evidence="2" type="ORF">HNY73_022425</name>
</gene>